<accession>A0ABS7ZUM3</accession>
<dbReference type="InterPro" id="IPR020941">
    <property type="entry name" value="SUFU-like_domain"/>
</dbReference>
<protein>
    <submittedName>
        <fullName evidence="2">Suppressor of fused domain protein</fullName>
    </submittedName>
</protein>
<comment type="caution">
    <text evidence="2">The sequence shown here is derived from an EMBL/GenBank/DDBJ whole genome shotgun (WGS) entry which is preliminary data.</text>
</comment>
<feature type="domain" description="Suppressor of fused-like" evidence="1">
    <location>
        <begin position="36"/>
        <end position="189"/>
    </location>
</feature>
<dbReference type="Proteomes" id="UP000714380">
    <property type="component" value="Unassembled WGS sequence"/>
</dbReference>
<dbReference type="Pfam" id="PF05076">
    <property type="entry name" value="SUFU"/>
    <property type="match status" value="1"/>
</dbReference>
<dbReference type="EMBL" id="JAEDAH010000093">
    <property type="protein sequence ID" value="MCA6064823.1"/>
    <property type="molecule type" value="Genomic_DNA"/>
</dbReference>
<gene>
    <name evidence="2" type="ORF">I9W95_14515</name>
</gene>
<evidence type="ECO:0000313" key="3">
    <source>
        <dbReference type="Proteomes" id="UP000714380"/>
    </source>
</evidence>
<evidence type="ECO:0000259" key="1">
    <source>
        <dbReference type="Pfam" id="PF05076"/>
    </source>
</evidence>
<organism evidence="2 3">
    <name type="scientific">Thalassolituus marinus</name>
    <dbReference type="NCBI Taxonomy" id="671053"/>
    <lineage>
        <taxon>Bacteria</taxon>
        <taxon>Pseudomonadati</taxon>
        <taxon>Pseudomonadota</taxon>
        <taxon>Gammaproteobacteria</taxon>
        <taxon>Oceanospirillales</taxon>
        <taxon>Oceanospirillaceae</taxon>
        <taxon>Thalassolituus</taxon>
    </lineage>
</organism>
<keyword evidence="3" id="KW-1185">Reference proteome</keyword>
<proteinExistence type="predicted"/>
<reference evidence="2 3" key="1">
    <citation type="submission" date="2020-12" db="EMBL/GenBank/DDBJ databases">
        <title>Novel Thalassolituus-related marine hydrocarbonoclastic bacteria mediated algae-derived hydrocarbons mineralization in twilight zone of the northern South China Sea.</title>
        <authorList>
            <person name="Dong C."/>
        </authorList>
    </citation>
    <scope>NUCLEOTIDE SEQUENCE [LARGE SCALE GENOMIC DNA]</scope>
    <source>
        <strain evidence="2 3">IMCC1826</strain>
    </source>
</reference>
<dbReference type="RefSeq" id="WP_225676168.1">
    <property type="nucleotide sequence ID" value="NZ_JAEDAH010000093.1"/>
</dbReference>
<name>A0ABS7ZUM3_9GAMM</name>
<sequence>MTTASNSNKALAKYITQIVGIRPSARKYWDESESTDIDLFTCVDPLNHSCNIYGTIGLSDTPLRINGKEQKFRLELLAVGHSSYSFVPNLLATSSFYVMKDNWECNPGTVFESLVTIYHKGDMKHLMFTYPYLWEDKLNNLELPDKEVTWLLMIPISDQELQYKSEYGYSALEDRLEENNVDIFDFDRKSII</sequence>
<evidence type="ECO:0000313" key="2">
    <source>
        <dbReference type="EMBL" id="MCA6064823.1"/>
    </source>
</evidence>